<reference evidence="3 4" key="1">
    <citation type="journal article" date="2019" name="Int. J. Syst. Evol. Microbiol.">
        <title>The Global Catalogue of Microorganisms (GCM) 10K type strain sequencing project: providing services to taxonomists for standard genome sequencing and annotation.</title>
        <authorList>
            <consortium name="The Broad Institute Genomics Platform"/>
            <consortium name="The Broad Institute Genome Sequencing Center for Infectious Disease"/>
            <person name="Wu L."/>
            <person name="Ma J."/>
        </authorList>
    </citation>
    <scope>NUCLEOTIDE SEQUENCE [LARGE SCALE GENOMIC DNA]</scope>
    <source>
        <strain evidence="3 4">CGMCC 1.12237</strain>
    </source>
</reference>
<keyword evidence="4" id="KW-1185">Reference proteome</keyword>
<keyword evidence="1" id="KW-0812">Transmembrane</keyword>
<dbReference type="CDD" id="cd00090">
    <property type="entry name" value="HTH_ARSR"/>
    <property type="match status" value="1"/>
</dbReference>
<dbReference type="InterPro" id="IPR011991">
    <property type="entry name" value="ArsR-like_HTH"/>
</dbReference>
<dbReference type="InterPro" id="IPR036388">
    <property type="entry name" value="WH-like_DNA-bd_sf"/>
</dbReference>
<dbReference type="AlphaFoldDB" id="A0ABD5RD76"/>
<sequence length="201" mass="21386">MSSYIERLQNRTDGRETRRRVLTLSDDDAAEVLGTLSSDTSRRVYRSLFDAPATPSELAARHDLSIQNVHYHLSNLDEAGLVTTVDTVYSEKGQEMTVYGPASDPLVLVGEEDRASSIDRSLRDVVTGLGGLAAASLLVQWGAERLARGGTGAAAEPAGLGPVTGEPVGTLSWLVFGVLEPGLVFFVACLVLAAVAVRFRA</sequence>
<dbReference type="RefSeq" id="WP_227230042.1">
    <property type="nucleotide sequence ID" value="NZ_JAJCVJ010000002.1"/>
</dbReference>
<keyword evidence="1" id="KW-1133">Transmembrane helix</keyword>
<gene>
    <name evidence="3" type="ORF">ACFPJ5_12720</name>
</gene>
<keyword evidence="1" id="KW-0472">Membrane</keyword>
<dbReference type="Gene3D" id="1.10.10.10">
    <property type="entry name" value="Winged helix-like DNA-binding domain superfamily/Winged helix DNA-binding domain"/>
    <property type="match status" value="1"/>
</dbReference>
<dbReference type="Pfam" id="PF12840">
    <property type="entry name" value="HTH_20"/>
    <property type="match status" value="1"/>
</dbReference>
<proteinExistence type="predicted"/>
<evidence type="ECO:0000313" key="3">
    <source>
        <dbReference type="EMBL" id="MFC5367795.1"/>
    </source>
</evidence>
<dbReference type="SUPFAM" id="SSF46785">
    <property type="entry name" value="Winged helix' DNA-binding domain"/>
    <property type="match status" value="1"/>
</dbReference>
<evidence type="ECO:0000256" key="1">
    <source>
        <dbReference type="SAM" id="Phobius"/>
    </source>
</evidence>
<accession>A0ABD5RD76</accession>
<feature type="domain" description="HTH arsR-type" evidence="2">
    <location>
        <begin position="31"/>
        <end position="104"/>
    </location>
</feature>
<dbReference type="EMBL" id="JBHSKX010000002">
    <property type="protein sequence ID" value="MFC5367795.1"/>
    <property type="molecule type" value="Genomic_DNA"/>
</dbReference>
<organism evidence="3 4">
    <name type="scientific">Salinirubrum litoreum</name>
    <dbReference type="NCBI Taxonomy" id="1126234"/>
    <lineage>
        <taxon>Archaea</taxon>
        <taxon>Methanobacteriati</taxon>
        <taxon>Methanobacteriota</taxon>
        <taxon>Stenosarchaea group</taxon>
        <taxon>Halobacteria</taxon>
        <taxon>Halobacteriales</taxon>
        <taxon>Haloferacaceae</taxon>
        <taxon>Salinirubrum</taxon>
    </lineage>
</organism>
<evidence type="ECO:0000259" key="2">
    <source>
        <dbReference type="SMART" id="SM00418"/>
    </source>
</evidence>
<dbReference type="InterPro" id="IPR036390">
    <property type="entry name" value="WH_DNA-bd_sf"/>
</dbReference>
<dbReference type="Proteomes" id="UP001596201">
    <property type="component" value="Unassembled WGS sequence"/>
</dbReference>
<feature type="transmembrane region" description="Helical" evidence="1">
    <location>
        <begin position="173"/>
        <end position="197"/>
    </location>
</feature>
<comment type="caution">
    <text evidence="3">The sequence shown here is derived from an EMBL/GenBank/DDBJ whole genome shotgun (WGS) entry which is preliminary data.</text>
</comment>
<name>A0ABD5RD76_9EURY</name>
<dbReference type="Pfam" id="PF24267">
    <property type="entry name" value="HVO_1552_C"/>
    <property type="match status" value="1"/>
</dbReference>
<dbReference type="InterPro" id="IPR001845">
    <property type="entry name" value="HTH_ArsR_DNA-bd_dom"/>
</dbReference>
<protein>
    <submittedName>
        <fullName evidence="3">ArsR/SmtB family transcription factor</fullName>
    </submittedName>
</protein>
<evidence type="ECO:0000313" key="4">
    <source>
        <dbReference type="Proteomes" id="UP001596201"/>
    </source>
</evidence>
<dbReference type="SMART" id="SM00418">
    <property type="entry name" value="HTH_ARSR"/>
    <property type="match status" value="1"/>
</dbReference>
<dbReference type="InterPro" id="IPR056525">
    <property type="entry name" value="HVO_1552_C"/>
</dbReference>